<feature type="active site" evidence="9">
    <location>
        <position position="126"/>
    </location>
</feature>
<dbReference type="RefSeq" id="WP_386754300.1">
    <property type="nucleotide sequence ID" value="NZ_JBHSNM010000002.1"/>
</dbReference>
<feature type="active site" evidence="9">
    <location>
        <position position="297"/>
    </location>
</feature>
<evidence type="ECO:0000259" key="10">
    <source>
        <dbReference type="PROSITE" id="PS50035"/>
    </source>
</evidence>
<keyword evidence="3 9" id="KW-0808">Transferase</keyword>
<evidence type="ECO:0000256" key="7">
    <source>
        <dbReference type="ARBA" id="ARBA00023209"/>
    </source>
</evidence>
<dbReference type="CDD" id="cd09110">
    <property type="entry name" value="PLDc_CLS_1"/>
    <property type="match status" value="1"/>
</dbReference>
<feature type="domain" description="PLD phosphodiesterase" evidence="10">
    <location>
        <begin position="295"/>
        <end position="317"/>
    </location>
</feature>
<dbReference type="Gene3D" id="3.30.870.10">
    <property type="entry name" value="Endonuclease Chain A"/>
    <property type="match status" value="2"/>
</dbReference>
<keyword evidence="7 9" id="KW-0594">Phospholipid biosynthesis</keyword>
<dbReference type="SMART" id="SM00155">
    <property type="entry name" value="PLDc"/>
    <property type="match status" value="2"/>
</dbReference>
<evidence type="ECO:0000256" key="9">
    <source>
        <dbReference type="HAMAP-Rule" id="MF_01917"/>
    </source>
</evidence>
<comment type="function">
    <text evidence="9">Catalyzes the phosphatidyl group transfer from one phosphatidylglycerol molecule to another to form cardiolipin (CL) (diphosphatidylglycerol) and glycerol.</text>
</comment>
<dbReference type="CDD" id="cd09159">
    <property type="entry name" value="PLDc_ybhO_like_2"/>
    <property type="match status" value="1"/>
</dbReference>
<evidence type="ECO:0000256" key="2">
    <source>
        <dbReference type="ARBA" id="ARBA00022516"/>
    </source>
</evidence>
<keyword evidence="4" id="KW-0677">Repeat</keyword>
<name>A0ABW0SLK8_9GAMM</name>
<evidence type="ECO:0000256" key="5">
    <source>
        <dbReference type="ARBA" id="ARBA00023098"/>
    </source>
</evidence>
<keyword evidence="12" id="KW-1185">Reference proteome</keyword>
<dbReference type="NCBIfam" id="NF008427">
    <property type="entry name" value="PRK11263.1"/>
    <property type="match status" value="1"/>
</dbReference>
<proteinExistence type="inferred from homology"/>
<comment type="caution">
    <text evidence="11">The sequence shown here is derived from an EMBL/GenBank/DDBJ whole genome shotgun (WGS) entry which is preliminary data.</text>
</comment>
<keyword evidence="2 9" id="KW-0444">Lipid biosynthesis</keyword>
<evidence type="ECO:0000256" key="3">
    <source>
        <dbReference type="ARBA" id="ARBA00022679"/>
    </source>
</evidence>
<feature type="domain" description="PLD phosphodiesterase" evidence="10">
    <location>
        <begin position="114"/>
        <end position="141"/>
    </location>
</feature>
<feature type="active site" evidence="9">
    <location>
        <position position="302"/>
    </location>
</feature>
<dbReference type="PANTHER" id="PTHR21248:SF23">
    <property type="entry name" value="CARDIOLIPIN SYNTHASE B"/>
    <property type="match status" value="1"/>
</dbReference>
<dbReference type="EMBL" id="JBHSNM010000002">
    <property type="protein sequence ID" value="MFC5569972.1"/>
    <property type="molecule type" value="Genomic_DNA"/>
</dbReference>
<protein>
    <recommendedName>
        <fullName evidence="9">Cardiolipin synthase B</fullName>
        <shortName evidence="9">CL synthase</shortName>
        <ecNumber evidence="9">2.7.8.-</ecNumber>
    </recommendedName>
</protein>
<reference evidence="12" key="1">
    <citation type="journal article" date="2019" name="Int. J. Syst. Evol. Microbiol.">
        <title>The Global Catalogue of Microorganisms (GCM) 10K type strain sequencing project: providing services to taxonomists for standard genome sequencing and annotation.</title>
        <authorList>
            <consortium name="The Broad Institute Genomics Platform"/>
            <consortium name="The Broad Institute Genome Sequencing Center for Infectious Disease"/>
            <person name="Wu L."/>
            <person name="Ma J."/>
        </authorList>
    </citation>
    <scope>NUCLEOTIDE SEQUENCE [LARGE SCALE GENOMIC DNA]</scope>
    <source>
        <strain evidence="12">KACC 11407</strain>
    </source>
</reference>
<keyword evidence="1 9" id="KW-1003">Cell membrane</keyword>
<evidence type="ECO:0000313" key="12">
    <source>
        <dbReference type="Proteomes" id="UP001596036"/>
    </source>
</evidence>
<evidence type="ECO:0000256" key="8">
    <source>
        <dbReference type="ARBA" id="ARBA00023264"/>
    </source>
</evidence>
<accession>A0ABW0SLK8</accession>
<keyword evidence="5 9" id="KW-0443">Lipid metabolism</keyword>
<dbReference type="InterPro" id="IPR025202">
    <property type="entry name" value="PLD-like_dom"/>
</dbReference>
<feature type="active site" evidence="9">
    <location>
        <position position="295"/>
    </location>
</feature>
<dbReference type="InterPro" id="IPR030872">
    <property type="entry name" value="Cardiolipin_synth_ClsB"/>
</dbReference>
<keyword evidence="6 9" id="KW-0472">Membrane</keyword>
<dbReference type="Pfam" id="PF13091">
    <property type="entry name" value="PLDc_2"/>
    <property type="match status" value="2"/>
</dbReference>
<evidence type="ECO:0000256" key="1">
    <source>
        <dbReference type="ARBA" id="ARBA00022475"/>
    </source>
</evidence>
<evidence type="ECO:0000256" key="4">
    <source>
        <dbReference type="ARBA" id="ARBA00022737"/>
    </source>
</evidence>
<feature type="active site" evidence="9">
    <location>
        <position position="119"/>
    </location>
</feature>
<dbReference type="EC" id="2.7.8.-" evidence="9"/>
<sequence length="408" mass="45806">MRGTGRREFPWRRGNRVQLLENGEGFFARAFAAIDAAQREILLETFILFEDKVGLELQRHLVDAAHRGVRVELTVDGFGSPRFSPEFLVAFADAGVKLRVFDPHPSWLGMRLHLFRRMHRKLLVADARIALVGGINFSADHLLDFGPEAKQDYAVELEGPVVADIHGFLRQALAADGTGDGWRPAADASAEAETGTADVMFVPRDNRHRRDSIEREYRRAFRAARNEILLANAYFFPGWGFLRDLREAARRGVKVSLIFQGEPDMQVALAAARSLYRHLLDAGVCIHEYCQRPFHGKVALVDDDWATVGSSNLDPLSLSLNLEANVFIRDPAFSAELRRRLDTLLQEHCQAVDETTVPRGHFWHALTRPVLFHVLRRFPAWAGWLPAHTPKVALAKPPEAAAPQDAPP</sequence>
<organism evidence="11 12">
    <name type="scientific">Lysobacter yangpyeongensis</name>
    <dbReference type="NCBI Taxonomy" id="346182"/>
    <lineage>
        <taxon>Bacteria</taxon>
        <taxon>Pseudomonadati</taxon>
        <taxon>Pseudomonadota</taxon>
        <taxon>Gammaproteobacteria</taxon>
        <taxon>Lysobacterales</taxon>
        <taxon>Lysobacteraceae</taxon>
        <taxon>Lysobacter</taxon>
    </lineage>
</organism>
<dbReference type="Proteomes" id="UP001596036">
    <property type="component" value="Unassembled WGS sequence"/>
</dbReference>
<feature type="active site" evidence="9">
    <location>
        <position position="121"/>
    </location>
</feature>
<gene>
    <name evidence="9 11" type="primary">clsB</name>
    <name evidence="11" type="ORF">ACFPN1_07860</name>
</gene>
<dbReference type="HAMAP" id="MF_01917">
    <property type="entry name" value="Cardiolipin_synth_ClsB"/>
    <property type="match status" value="1"/>
</dbReference>
<dbReference type="InterPro" id="IPR001736">
    <property type="entry name" value="PLipase_D/transphosphatidylase"/>
</dbReference>
<comment type="catalytic activity">
    <reaction evidence="9">
        <text>2 a 1,2-diacyl-sn-glycero-3-phospho-(1'-sn-glycerol) = a cardiolipin + glycerol</text>
        <dbReference type="Rhea" id="RHEA:31451"/>
        <dbReference type="ChEBI" id="CHEBI:17754"/>
        <dbReference type="ChEBI" id="CHEBI:62237"/>
        <dbReference type="ChEBI" id="CHEBI:64716"/>
    </reaction>
</comment>
<dbReference type="GO" id="GO:0016740">
    <property type="term" value="F:transferase activity"/>
    <property type="evidence" value="ECO:0007669"/>
    <property type="project" value="UniProtKB-KW"/>
</dbReference>
<evidence type="ECO:0000313" key="11">
    <source>
        <dbReference type="EMBL" id="MFC5569972.1"/>
    </source>
</evidence>
<comment type="similarity">
    <text evidence="9">Belongs to the phospholipase D family. Cardiolipin synthase subfamily. ClsB sub-subfamily.</text>
</comment>
<dbReference type="PROSITE" id="PS50035">
    <property type="entry name" value="PLD"/>
    <property type="match status" value="2"/>
</dbReference>
<dbReference type="SUPFAM" id="SSF56024">
    <property type="entry name" value="Phospholipase D/nuclease"/>
    <property type="match status" value="2"/>
</dbReference>
<evidence type="ECO:0000256" key="6">
    <source>
        <dbReference type="ARBA" id="ARBA00023136"/>
    </source>
</evidence>
<comment type="subcellular location">
    <subcellularLocation>
        <location evidence="9">Cell membrane</location>
        <topology evidence="9">Peripheral membrane protein</topology>
    </subcellularLocation>
</comment>
<dbReference type="PANTHER" id="PTHR21248">
    <property type="entry name" value="CARDIOLIPIN SYNTHASE"/>
    <property type="match status" value="1"/>
</dbReference>
<keyword evidence="8 9" id="KW-1208">Phospholipid metabolism</keyword>